<keyword evidence="3" id="KW-0406">Ion transport</keyword>
<keyword evidence="2" id="KW-0964">Secreted</keyword>
<dbReference type="GO" id="GO:0005576">
    <property type="term" value="C:extracellular region"/>
    <property type="evidence" value="ECO:0007669"/>
    <property type="project" value="UniProtKB-SubCell"/>
</dbReference>
<dbReference type="GO" id="GO:0034220">
    <property type="term" value="P:monoatomic ion transmembrane transport"/>
    <property type="evidence" value="ECO:0007669"/>
    <property type="project" value="UniProtKB-KW"/>
</dbReference>
<dbReference type="InterPro" id="IPR036574">
    <property type="entry name" value="Scorpion_toxin-like_sf"/>
</dbReference>
<accession>A0A0K0LC00</accession>
<organism evidence="3">
    <name type="scientific">Androctonus bicolor</name>
    <dbReference type="NCBI Taxonomy" id="748906"/>
    <lineage>
        <taxon>Eukaryota</taxon>
        <taxon>Metazoa</taxon>
        <taxon>Ecdysozoa</taxon>
        <taxon>Arthropoda</taxon>
        <taxon>Chelicerata</taxon>
        <taxon>Arachnida</taxon>
        <taxon>Scorpiones</taxon>
        <taxon>Buthida</taxon>
        <taxon>Buthoidea</taxon>
        <taxon>Buthidae</taxon>
        <taxon>Androctonus</taxon>
    </lineage>
</organism>
<keyword evidence="3" id="KW-0813">Transport</keyword>
<dbReference type="EMBL" id="KJ787397">
    <property type="protein sequence ID" value="AIX87685.1"/>
    <property type="molecule type" value="mRNA"/>
</dbReference>
<evidence type="ECO:0000256" key="2">
    <source>
        <dbReference type="ARBA" id="ARBA00022525"/>
    </source>
</evidence>
<sequence length="61" mass="7235">DMEKFKGDFPRKHDGHLYECNDEKWCKTICKDHESEGDGHCCYGNCFCNDLHGKNIRKRKN</sequence>
<reference evidence="3" key="1">
    <citation type="journal article" date="2015" name="J. Proteomics">
        <title>Unique diversity of the venom peptides from the scorpion Androctonus bicolor revealed by transcriptomic and proteomic analysis.</title>
        <authorList>
            <person name="Zhang L."/>
            <person name="Shi W."/>
            <person name="Zeng X.C."/>
            <person name="Ge F."/>
            <person name="Yang M."/>
            <person name="Nie Y."/>
            <person name="Bao A."/>
            <person name="Wu S."/>
            <person name="E G."/>
        </authorList>
    </citation>
    <scope>NUCLEOTIDE SEQUENCE</scope>
</reference>
<dbReference type="SUPFAM" id="SSF57095">
    <property type="entry name" value="Scorpion toxin-like"/>
    <property type="match status" value="1"/>
</dbReference>
<comment type="subcellular location">
    <subcellularLocation>
        <location evidence="1">Secreted</location>
    </subcellularLocation>
</comment>
<proteinExistence type="evidence at transcript level"/>
<protein>
    <submittedName>
        <fullName evidence="3">Potassium channel blocker AbTx2</fullName>
    </submittedName>
</protein>
<name>A0A0K0LC00_9SCOR</name>
<dbReference type="Gene3D" id="3.30.30.10">
    <property type="entry name" value="Knottin, scorpion toxin-like"/>
    <property type="match status" value="1"/>
</dbReference>
<dbReference type="AlphaFoldDB" id="A0A0K0LC00"/>
<evidence type="ECO:0000313" key="3">
    <source>
        <dbReference type="EMBL" id="AIX87685.1"/>
    </source>
</evidence>
<feature type="non-terminal residue" evidence="3">
    <location>
        <position position="1"/>
    </location>
</feature>
<keyword evidence="3" id="KW-0407">Ion channel</keyword>
<evidence type="ECO:0000256" key="1">
    <source>
        <dbReference type="ARBA" id="ARBA00004613"/>
    </source>
</evidence>